<organism evidence="2">
    <name type="scientific">Oryza punctata</name>
    <name type="common">Red rice</name>
    <dbReference type="NCBI Taxonomy" id="4537"/>
    <lineage>
        <taxon>Eukaryota</taxon>
        <taxon>Viridiplantae</taxon>
        <taxon>Streptophyta</taxon>
        <taxon>Embryophyta</taxon>
        <taxon>Tracheophyta</taxon>
        <taxon>Spermatophyta</taxon>
        <taxon>Magnoliopsida</taxon>
        <taxon>Liliopsida</taxon>
        <taxon>Poales</taxon>
        <taxon>Poaceae</taxon>
        <taxon>BOP clade</taxon>
        <taxon>Oryzoideae</taxon>
        <taxon>Oryzeae</taxon>
        <taxon>Oryzinae</taxon>
        <taxon>Oryza</taxon>
    </lineage>
</organism>
<dbReference type="AlphaFoldDB" id="A0A0E0KZH5"/>
<name>A0A0E0KZH5_ORYPU</name>
<protein>
    <submittedName>
        <fullName evidence="2">Uncharacterized protein</fullName>
    </submittedName>
</protein>
<evidence type="ECO:0000313" key="3">
    <source>
        <dbReference type="Proteomes" id="UP000026962"/>
    </source>
</evidence>
<dbReference type="EnsemblPlants" id="OPUNC05G05730.1">
    <property type="protein sequence ID" value="OPUNC05G05730.1"/>
    <property type="gene ID" value="OPUNC05G05730"/>
</dbReference>
<accession>A0A0E0KZH5</accession>
<feature type="compositionally biased region" description="Low complexity" evidence="1">
    <location>
        <begin position="160"/>
        <end position="170"/>
    </location>
</feature>
<feature type="region of interest" description="Disordered" evidence="1">
    <location>
        <begin position="104"/>
        <end position="127"/>
    </location>
</feature>
<reference evidence="2" key="2">
    <citation type="submission" date="2018-05" db="EMBL/GenBank/DDBJ databases">
        <title>OpunRS2 (Oryza punctata Reference Sequence Version 2).</title>
        <authorList>
            <person name="Zhang J."/>
            <person name="Kudrna D."/>
            <person name="Lee S."/>
            <person name="Talag J."/>
            <person name="Welchert J."/>
            <person name="Wing R.A."/>
        </authorList>
    </citation>
    <scope>NUCLEOTIDE SEQUENCE [LARGE SCALE GENOMIC DNA]</scope>
</reference>
<dbReference type="HOGENOM" id="CLU_1067056_0_0_1"/>
<feature type="region of interest" description="Disordered" evidence="1">
    <location>
        <begin position="156"/>
        <end position="261"/>
    </location>
</feature>
<dbReference type="Proteomes" id="UP000026962">
    <property type="component" value="Chromosome 5"/>
</dbReference>
<proteinExistence type="predicted"/>
<sequence length="261" mass="29716">MEKTNKYAYDLQFIPVSPLDETPQGKERWTLSLLTIKLYGIMSNWQPINRSHINSFGTIETTIETSMSVFKFLIHETISQIWGYDDKDRKITVLNTIGYNSSKGKEARVNANSRKRERGDGKEDGCGGSSWTYDDGDCDGWGSAVAEDVLTRMDAGEAGGRTTAGPARGEGWMGDRRRRQRWARGKLRRRRTTEGVKMARRRRARRGSGAWRPDAGGSSGQRLLRTERMATATARKRRERVRLSNDDKERRRRARAVELGL</sequence>
<evidence type="ECO:0000256" key="1">
    <source>
        <dbReference type="SAM" id="MobiDB-lite"/>
    </source>
</evidence>
<evidence type="ECO:0000313" key="2">
    <source>
        <dbReference type="EnsemblPlants" id="OPUNC05G05730.1"/>
    </source>
</evidence>
<feature type="compositionally biased region" description="Basic residues" evidence="1">
    <location>
        <begin position="176"/>
        <end position="191"/>
    </location>
</feature>
<keyword evidence="3" id="KW-1185">Reference proteome</keyword>
<dbReference type="Gramene" id="OPUNC05G05730.1">
    <property type="protein sequence ID" value="OPUNC05G05730.1"/>
    <property type="gene ID" value="OPUNC05G05730"/>
</dbReference>
<reference evidence="2" key="1">
    <citation type="submission" date="2015-04" db="UniProtKB">
        <authorList>
            <consortium name="EnsemblPlants"/>
        </authorList>
    </citation>
    <scope>IDENTIFICATION</scope>
</reference>